<comment type="subcellular location">
    <subcellularLocation>
        <location evidence="1">Cytoplasm</location>
        <location evidence="1">Cytosol</location>
    </subcellularLocation>
</comment>
<keyword evidence="5" id="KW-0143">Chaperone</keyword>
<keyword evidence="6" id="KW-0969">Cilium</keyword>
<dbReference type="NCBIfam" id="TIGR00208">
    <property type="entry name" value="fliS"/>
    <property type="match status" value="1"/>
</dbReference>
<evidence type="ECO:0000313" key="6">
    <source>
        <dbReference type="EMBL" id="CAG9932675.1"/>
    </source>
</evidence>
<dbReference type="InterPro" id="IPR003713">
    <property type="entry name" value="FliS"/>
</dbReference>
<organism evidence="6 7">
    <name type="scientific">Candidatus Nitrotoga arctica</name>
    <dbReference type="NCBI Taxonomy" id="453162"/>
    <lineage>
        <taxon>Bacteria</taxon>
        <taxon>Pseudomonadati</taxon>
        <taxon>Pseudomonadota</taxon>
        <taxon>Betaproteobacteria</taxon>
        <taxon>Nitrosomonadales</taxon>
        <taxon>Gallionellaceae</taxon>
        <taxon>Candidatus Nitrotoga</taxon>
    </lineage>
</organism>
<dbReference type="CDD" id="cd16098">
    <property type="entry name" value="FliS"/>
    <property type="match status" value="1"/>
</dbReference>
<dbReference type="RefSeq" id="WP_239796570.1">
    <property type="nucleotide sequence ID" value="NZ_OU912926.1"/>
</dbReference>
<keyword evidence="4" id="KW-1005">Bacterial flagellum biogenesis</keyword>
<accession>A0ABN8AJ55</accession>
<dbReference type="Gene3D" id="1.20.120.340">
    <property type="entry name" value="Flagellar protein FliS"/>
    <property type="match status" value="1"/>
</dbReference>
<dbReference type="PANTHER" id="PTHR34773">
    <property type="entry name" value="FLAGELLAR SECRETION CHAPERONE FLIS"/>
    <property type="match status" value="1"/>
</dbReference>
<evidence type="ECO:0000256" key="3">
    <source>
        <dbReference type="ARBA" id="ARBA00022490"/>
    </source>
</evidence>
<evidence type="ECO:0000256" key="2">
    <source>
        <dbReference type="ARBA" id="ARBA00008787"/>
    </source>
</evidence>
<proteinExistence type="inferred from homology"/>
<dbReference type="EMBL" id="OU912926">
    <property type="protein sequence ID" value="CAG9932675.1"/>
    <property type="molecule type" value="Genomic_DNA"/>
</dbReference>
<keyword evidence="7" id="KW-1185">Reference proteome</keyword>
<dbReference type="Pfam" id="PF02561">
    <property type="entry name" value="FliS"/>
    <property type="match status" value="1"/>
</dbReference>
<evidence type="ECO:0000256" key="1">
    <source>
        <dbReference type="ARBA" id="ARBA00004514"/>
    </source>
</evidence>
<keyword evidence="3" id="KW-0963">Cytoplasm</keyword>
<dbReference type="Proteomes" id="UP000839052">
    <property type="component" value="Chromosome"/>
</dbReference>
<protein>
    <submittedName>
        <fullName evidence="6">Flagellin-specific chaperone FliS</fullName>
    </submittedName>
</protein>
<keyword evidence="6" id="KW-0966">Cell projection</keyword>
<keyword evidence="6" id="KW-0282">Flagellum</keyword>
<dbReference type="SUPFAM" id="SSF101116">
    <property type="entry name" value="Flagellar export chaperone FliS"/>
    <property type="match status" value="1"/>
</dbReference>
<dbReference type="InterPro" id="IPR036584">
    <property type="entry name" value="FliS_sf"/>
</dbReference>
<sequence length="176" mass="18832">MNTMTAIRTYNKVRVESGVAAADPHQLILMLFQGALLAIVNAKNGMLRKDIPAKGAAISQAILIIDDGLKASLNKDVGGELAHNLAALYDYMTNRLLTANLKNDEIALNEVTRLLNDLKGAWESIRPETTSTSPAVPIIARQQAVSTVKPQVVNVQSISTPQSATVRHAMSAYGGV</sequence>
<reference evidence="6 7" key="1">
    <citation type="submission" date="2021-10" db="EMBL/GenBank/DDBJ databases">
        <authorList>
            <person name="Koch H."/>
        </authorList>
    </citation>
    <scope>NUCLEOTIDE SEQUENCE [LARGE SCALE GENOMIC DNA]</scope>
    <source>
        <strain evidence="6">6680</strain>
    </source>
</reference>
<evidence type="ECO:0000256" key="4">
    <source>
        <dbReference type="ARBA" id="ARBA00022795"/>
    </source>
</evidence>
<gene>
    <name evidence="6" type="primary">fliS</name>
    <name evidence="6" type="ORF">NTG6680_1422</name>
</gene>
<comment type="similarity">
    <text evidence="2">Belongs to the FliS family.</text>
</comment>
<name>A0ABN8AJ55_9PROT</name>
<evidence type="ECO:0000256" key="5">
    <source>
        <dbReference type="ARBA" id="ARBA00023186"/>
    </source>
</evidence>
<dbReference type="PANTHER" id="PTHR34773:SF1">
    <property type="entry name" value="FLAGELLAR SECRETION CHAPERONE FLIS"/>
    <property type="match status" value="1"/>
</dbReference>
<evidence type="ECO:0000313" key="7">
    <source>
        <dbReference type="Proteomes" id="UP000839052"/>
    </source>
</evidence>